<organism evidence="2 4">
    <name type="scientific">Salegentibacter salarius</name>
    <dbReference type="NCBI Taxonomy" id="435906"/>
    <lineage>
        <taxon>Bacteria</taxon>
        <taxon>Pseudomonadati</taxon>
        <taxon>Bacteroidota</taxon>
        <taxon>Flavobacteriia</taxon>
        <taxon>Flavobacteriales</taxon>
        <taxon>Flavobacteriaceae</taxon>
        <taxon>Salegentibacter</taxon>
    </lineage>
</organism>
<reference evidence="1 3" key="2">
    <citation type="submission" date="2016-09" db="EMBL/GenBank/DDBJ databases">
        <title>Genome Sequence of Salegentibacter salarius,Isolated from a Marine Solar Saltern of the Yellow Sea in South Korea.</title>
        <authorList>
            <person name="Zheng Q."/>
            <person name="Liu Y."/>
        </authorList>
    </citation>
    <scope>NUCLEOTIDE SEQUENCE [LARGE SCALE GENOMIC DNA]</scope>
    <source>
        <strain evidence="1 3">KCTC 12974</strain>
    </source>
</reference>
<evidence type="ECO:0000313" key="4">
    <source>
        <dbReference type="Proteomes" id="UP000232533"/>
    </source>
</evidence>
<dbReference type="EMBL" id="LKTR01000049">
    <property type="protein sequence ID" value="PKD16600.1"/>
    <property type="molecule type" value="Genomic_DNA"/>
</dbReference>
<evidence type="ECO:0000313" key="2">
    <source>
        <dbReference type="EMBL" id="PKD16600.1"/>
    </source>
</evidence>
<protein>
    <submittedName>
        <fullName evidence="2">Uncharacterized protein</fullName>
    </submittedName>
</protein>
<gene>
    <name evidence="2" type="ORF">APR40_15080</name>
    <name evidence="1" type="ORF">BHS39_15110</name>
</gene>
<evidence type="ECO:0000313" key="1">
    <source>
        <dbReference type="EMBL" id="OEY71714.1"/>
    </source>
</evidence>
<dbReference type="EMBL" id="MJBR01000042">
    <property type="protein sequence ID" value="OEY71714.1"/>
    <property type="molecule type" value="Genomic_DNA"/>
</dbReference>
<comment type="caution">
    <text evidence="2">The sequence shown here is derived from an EMBL/GenBank/DDBJ whole genome shotgun (WGS) entry which is preliminary data.</text>
</comment>
<dbReference type="Proteomes" id="UP000232533">
    <property type="component" value="Unassembled WGS sequence"/>
</dbReference>
<proteinExistence type="predicted"/>
<sequence length="144" mass="16227">MAIAGLLISLLALGFSLFTYIKHDSKIKKQSALINEYEIEKIKDEKIKSKKAIIEGNVVKDNKGNRNLKIYNRGKSVAKDVTVKIPDVKGIMKGSNPTPIEIRPQQGIEIDFFVTMGAPDLLTVEYYWKDDFSSDNSDTQTFQL</sequence>
<name>A0A2N0TPD3_9FLAO</name>
<dbReference type="OrthoDB" id="1496093at2"/>
<dbReference type="AlphaFoldDB" id="A0A2N0TPD3"/>
<reference evidence="2 4" key="1">
    <citation type="submission" date="2015-10" db="EMBL/GenBank/DDBJ databases">
        <title>Draft genome sequence of Salegentibacter salinarum KCTC 12975.</title>
        <authorList>
            <person name="Lin W."/>
            <person name="Zheng Q."/>
        </authorList>
    </citation>
    <scope>NUCLEOTIDE SEQUENCE [LARGE SCALE GENOMIC DNA]</scope>
    <source>
        <strain evidence="2 4">KCTC 12974</strain>
    </source>
</reference>
<evidence type="ECO:0000313" key="3">
    <source>
        <dbReference type="Proteomes" id="UP000176009"/>
    </source>
</evidence>
<dbReference type="RefSeq" id="WP_070055007.1">
    <property type="nucleotide sequence ID" value="NZ_FVZF01000044.1"/>
</dbReference>
<dbReference type="Proteomes" id="UP000176009">
    <property type="component" value="Unassembled WGS sequence"/>
</dbReference>
<keyword evidence="3" id="KW-1185">Reference proteome</keyword>
<accession>A0A2N0TPD3</accession>